<dbReference type="Proteomes" id="UP000054549">
    <property type="component" value="Unassembled WGS sequence"/>
</dbReference>
<evidence type="ECO:0000313" key="3">
    <source>
        <dbReference type="Proteomes" id="UP000054549"/>
    </source>
</evidence>
<dbReference type="InParanoid" id="A0A0C2WW68"/>
<feature type="region of interest" description="Disordered" evidence="1">
    <location>
        <begin position="1"/>
        <end position="29"/>
    </location>
</feature>
<accession>A0A0C2WW68</accession>
<gene>
    <name evidence="2" type="ORF">M378DRAFT_167398</name>
</gene>
<feature type="compositionally biased region" description="Gly residues" evidence="1">
    <location>
        <begin position="1"/>
        <end position="20"/>
    </location>
</feature>
<keyword evidence="3" id="KW-1185">Reference proteome</keyword>
<evidence type="ECO:0000256" key="1">
    <source>
        <dbReference type="SAM" id="MobiDB-lite"/>
    </source>
</evidence>
<protein>
    <submittedName>
        <fullName evidence="2">Uncharacterized protein</fullName>
    </submittedName>
</protein>
<dbReference type="EMBL" id="KN818289">
    <property type="protein sequence ID" value="KIL61051.1"/>
    <property type="molecule type" value="Genomic_DNA"/>
</dbReference>
<sequence length="102" mass="10999">MSRGSGRGGRGSGRRGGFGGSSNPLPMGLTFSDIQNMSREATALYPVCDRPSAPASSYPRRLPVFTQPSEEEKQVAQLQLGFANRLKSSPYYIVEKTKSTGK</sequence>
<evidence type="ECO:0000313" key="2">
    <source>
        <dbReference type="EMBL" id="KIL61051.1"/>
    </source>
</evidence>
<proteinExistence type="predicted"/>
<dbReference type="OrthoDB" id="5377312at2759"/>
<dbReference type="STRING" id="946122.A0A0C2WW68"/>
<organism evidence="2 3">
    <name type="scientific">Amanita muscaria (strain Koide BX008)</name>
    <dbReference type="NCBI Taxonomy" id="946122"/>
    <lineage>
        <taxon>Eukaryota</taxon>
        <taxon>Fungi</taxon>
        <taxon>Dikarya</taxon>
        <taxon>Basidiomycota</taxon>
        <taxon>Agaricomycotina</taxon>
        <taxon>Agaricomycetes</taxon>
        <taxon>Agaricomycetidae</taxon>
        <taxon>Agaricales</taxon>
        <taxon>Pluteineae</taxon>
        <taxon>Amanitaceae</taxon>
        <taxon>Amanita</taxon>
    </lineage>
</organism>
<reference evidence="2 3" key="1">
    <citation type="submission" date="2014-04" db="EMBL/GenBank/DDBJ databases">
        <title>Evolutionary Origins and Diversification of the Mycorrhizal Mutualists.</title>
        <authorList>
            <consortium name="DOE Joint Genome Institute"/>
            <consortium name="Mycorrhizal Genomics Consortium"/>
            <person name="Kohler A."/>
            <person name="Kuo A."/>
            <person name="Nagy L.G."/>
            <person name="Floudas D."/>
            <person name="Copeland A."/>
            <person name="Barry K.W."/>
            <person name="Cichocki N."/>
            <person name="Veneault-Fourrey C."/>
            <person name="LaButti K."/>
            <person name="Lindquist E.A."/>
            <person name="Lipzen A."/>
            <person name="Lundell T."/>
            <person name="Morin E."/>
            <person name="Murat C."/>
            <person name="Riley R."/>
            <person name="Ohm R."/>
            <person name="Sun H."/>
            <person name="Tunlid A."/>
            <person name="Henrissat B."/>
            <person name="Grigoriev I.V."/>
            <person name="Hibbett D.S."/>
            <person name="Martin F."/>
        </authorList>
    </citation>
    <scope>NUCLEOTIDE SEQUENCE [LARGE SCALE GENOMIC DNA]</scope>
    <source>
        <strain evidence="2 3">Koide BX008</strain>
    </source>
</reference>
<dbReference type="AlphaFoldDB" id="A0A0C2WW68"/>
<name>A0A0C2WW68_AMAMK</name>
<dbReference type="HOGENOM" id="CLU_2276782_0_0_1"/>